<evidence type="ECO:0000313" key="2">
    <source>
        <dbReference type="Proteomes" id="UP001521209"/>
    </source>
</evidence>
<name>A0ABS9DWV9_9PROT</name>
<reference evidence="1 2" key="1">
    <citation type="submission" date="2022-01" db="EMBL/GenBank/DDBJ databases">
        <authorList>
            <person name="Won M."/>
            <person name="Kim S.-J."/>
            <person name="Kwon S.-W."/>
        </authorList>
    </citation>
    <scope>NUCLEOTIDE SEQUENCE [LARGE SCALE GENOMIC DNA]</scope>
    <source>
        <strain evidence="1 2">KCTC 23505</strain>
    </source>
</reference>
<sequence length="222" mass="25292">MNELLMQPVSSGVEKEDRYGIARKIVGLDARQMRGMFKNFIAQESEMDWNDGKPVVKVRRMTPDFIERQLGISSREAQRIQAELIDEGWIEQGKFTPTRKGMALAHHVDRPTLPRAEAEAILDQVLEWADRTNAVADTRVKVKAIHLYGSLERGADEVADIDLFIEFTTMDLGEDMQPEDMEQESELCEELSAISEYVSPSSALDRMVMDDVSMRQVFPPRD</sequence>
<proteinExistence type="predicted"/>
<evidence type="ECO:0000313" key="1">
    <source>
        <dbReference type="EMBL" id="MCF3947221.1"/>
    </source>
</evidence>
<gene>
    <name evidence="1" type="ORF">L2A60_11095</name>
</gene>
<organism evidence="1 2">
    <name type="scientific">Acidiphilium iwatense</name>
    <dbReference type="NCBI Taxonomy" id="768198"/>
    <lineage>
        <taxon>Bacteria</taxon>
        <taxon>Pseudomonadati</taxon>
        <taxon>Pseudomonadota</taxon>
        <taxon>Alphaproteobacteria</taxon>
        <taxon>Acetobacterales</taxon>
        <taxon>Acidocellaceae</taxon>
        <taxon>Acidiphilium</taxon>
    </lineage>
</organism>
<dbReference type="RefSeq" id="WP_235704448.1">
    <property type="nucleotide sequence ID" value="NZ_JAKGBZ010000019.1"/>
</dbReference>
<dbReference type="EMBL" id="JAKGBZ010000019">
    <property type="protein sequence ID" value="MCF3947221.1"/>
    <property type="molecule type" value="Genomic_DNA"/>
</dbReference>
<accession>A0ABS9DWV9</accession>
<comment type="caution">
    <text evidence="1">The sequence shown here is derived from an EMBL/GenBank/DDBJ whole genome shotgun (WGS) entry which is preliminary data.</text>
</comment>
<dbReference type="Proteomes" id="UP001521209">
    <property type="component" value="Unassembled WGS sequence"/>
</dbReference>
<keyword evidence="2" id="KW-1185">Reference proteome</keyword>
<evidence type="ECO:0008006" key="3">
    <source>
        <dbReference type="Google" id="ProtNLM"/>
    </source>
</evidence>
<protein>
    <recommendedName>
        <fullName evidence="3">Polymerase nucleotidyl transferase domain-containing protein</fullName>
    </recommendedName>
</protein>